<dbReference type="Pfam" id="PF01607">
    <property type="entry name" value="CBM_14"/>
    <property type="match status" value="2"/>
</dbReference>
<protein>
    <recommendedName>
        <fullName evidence="2">Chitin-binding type-2 domain-containing protein</fullName>
    </recommendedName>
</protein>
<feature type="domain" description="Chitin-binding type-2" evidence="2">
    <location>
        <begin position="19"/>
        <end position="71"/>
    </location>
</feature>
<keyword evidence="4" id="KW-1185">Reference proteome</keyword>
<keyword evidence="1" id="KW-0732">Signal</keyword>
<feature type="domain" description="Chitin-binding type-2" evidence="2">
    <location>
        <begin position="663"/>
        <end position="718"/>
    </location>
</feature>
<evidence type="ECO:0000256" key="1">
    <source>
        <dbReference type="SAM" id="SignalP"/>
    </source>
</evidence>
<feature type="domain" description="Chitin-binding type-2" evidence="2">
    <location>
        <begin position="438"/>
        <end position="491"/>
    </location>
</feature>
<name>A0AAW1DM71_9HEMI</name>
<dbReference type="SMART" id="SM00494">
    <property type="entry name" value="ChtBD2"/>
    <property type="match status" value="11"/>
</dbReference>
<dbReference type="GO" id="GO:0005576">
    <property type="term" value="C:extracellular region"/>
    <property type="evidence" value="ECO:0007669"/>
    <property type="project" value="InterPro"/>
</dbReference>
<dbReference type="InterPro" id="IPR002557">
    <property type="entry name" value="Chitin-bd_dom"/>
</dbReference>
<evidence type="ECO:0000259" key="2">
    <source>
        <dbReference type="PROSITE" id="PS50940"/>
    </source>
</evidence>
<feature type="signal peptide" evidence="1">
    <location>
        <begin position="1"/>
        <end position="21"/>
    </location>
</feature>
<feature type="domain" description="Chitin-binding type-2" evidence="2">
    <location>
        <begin position="176"/>
        <end position="229"/>
    </location>
</feature>
<sequence>MRLVSGQLLVFCLYTISLVYSCKEGELSKAKESCDEYDECIDGAFVRRRCKLGEYFDGTKCDNFLKVKCTKDTCVEGMVYERGTCTRDYDVCFNGRLHTEMCPPLYSYNGISCVPSESCGQTSAKCQDGDVSNVDGSSYVECVDGEYVTKFCPVGHLFQILTKTCEPVDIDLRLAKKFCDEASRKSLPDCSKYQECVKGRYVDKQCPDNMLFDKNELICKFSWEATCDDDSCVVGEKKPDPKDCGTYYTCDDGTKEQQSCGIFTPYYDPVFEDCYSIFNKHCERKTCNGDWVKVSADCSEYTLCKNGYQITYSCPAFQKYNNGYCSLMNKCEHPNSFLVLKAEAKGECTNGETRRVYGRCTEYQKCVNKHWKTMHCPKGQNFQTDQCENKPCPLRAVLNYCNLFMQPESDKTYPCPFGYLFDSIVRQCVYTAAARCADGECVANEIINHPTDCTKYKTCDGGKWKINSCPALFHFDINTKECRYWKYQCQYETVNCSEGATKPDPSNCKEYEKCIDDSWRSNKCWFWQHFDSKTNSCATFKYQCYQPPTTSDLDNDKTQTAKANKDTKQALNTYAGSQILASKCAEGEVKAVENTCRWYTECINGEMITKKCSPCMNFNPDPTRTGDKVCDYVWRKPCKAGVTDPAHMTTAIPATTTTTTTPKPVCKDGTTRGVHGDCKKYQQCIKGQWATESCKVWGKFDSKSNSCVYFALWSVTCA</sequence>
<evidence type="ECO:0000313" key="4">
    <source>
        <dbReference type="Proteomes" id="UP001461498"/>
    </source>
</evidence>
<dbReference type="Proteomes" id="UP001461498">
    <property type="component" value="Unassembled WGS sequence"/>
</dbReference>
<dbReference type="PROSITE" id="PS51257">
    <property type="entry name" value="PROKAR_LIPOPROTEIN"/>
    <property type="match status" value="1"/>
</dbReference>
<dbReference type="AlphaFoldDB" id="A0AAW1DM71"/>
<organism evidence="3 4">
    <name type="scientific">Rhynocoris fuscipes</name>
    <dbReference type="NCBI Taxonomy" id="488301"/>
    <lineage>
        <taxon>Eukaryota</taxon>
        <taxon>Metazoa</taxon>
        <taxon>Ecdysozoa</taxon>
        <taxon>Arthropoda</taxon>
        <taxon>Hexapoda</taxon>
        <taxon>Insecta</taxon>
        <taxon>Pterygota</taxon>
        <taxon>Neoptera</taxon>
        <taxon>Paraneoptera</taxon>
        <taxon>Hemiptera</taxon>
        <taxon>Heteroptera</taxon>
        <taxon>Panheteroptera</taxon>
        <taxon>Cimicomorpha</taxon>
        <taxon>Reduviidae</taxon>
        <taxon>Harpactorinae</taxon>
        <taxon>Harpactorini</taxon>
        <taxon>Rhynocoris</taxon>
    </lineage>
</organism>
<comment type="caution">
    <text evidence="3">The sequence shown here is derived from an EMBL/GenBank/DDBJ whole genome shotgun (WGS) entry which is preliminary data.</text>
</comment>
<dbReference type="SUPFAM" id="SSF57625">
    <property type="entry name" value="Invertebrate chitin-binding proteins"/>
    <property type="match status" value="7"/>
</dbReference>
<feature type="domain" description="Chitin-binding type-2" evidence="2">
    <location>
        <begin position="493"/>
        <end position="546"/>
    </location>
</feature>
<dbReference type="EMBL" id="JAPXFL010000002">
    <property type="protein sequence ID" value="KAK9511190.1"/>
    <property type="molecule type" value="Genomic_DNA"/>
</dbReference>
<reference evidence="3 4" key="1">
    <citation type="submission" date="2022-12" db="EMBL/GenBank/DDBJ databases">
        <title>Chromosome-level genome assembly of true bugs.</title>
        <authorList>
            <person name="Ma L."/>
            <person name="Li H."/>
        </authorList>
    </citation>
    <scope>NUCLEOTIDE SEQUENCE [LARGE SCALE GENOMIC DNA]</scope>
    <source>
        <strain evidence="3">Lab_2022b</strain>
    </source>
</reference>
<accession>A0AAW1DM71</accession>
<evidence type="ECO:0000313" key="3">
    <source>
        <dbReference type="EMBL" id="KAK9511190.1"/>
    </source>
</evidence>
<dbReference type="Gene3D" id="2.170.140.10">
    <property type="entry name" value="Chitin binding domain"/>
    <property type="match status" value="3"/>
</dbReference>
<dbReference type="InterPro" id="IPR036508">
    <property type="entry name" value="Chitin-bd_dom_sf"/>
</dbReference>
<proteinExistence type="predicted"/>
<dbReference type="GO" id="GO:0008061">
    <property type="term" value="F:chitin binding"/>
    <property type="evidence" value="ECO:0007669"/>
    <property type="project" value="InterPro"/>
</dbReference>
<gene>
    <name evidence="3" type="ORF">O3M35_005799</name>
</gene>
<dbReference type="PROSITE" id="PS50940">
    <property type="entry name" value="CHIT_BIND_II"/>
    <property type="match status" value="5"/>
</dbReference>
<feature type="chain" id="PRO_5043945849" description="Chitin-binding type-2 domain-containing protein" evidence="1">
    <location>
        <begin position="22"/>
        <end position="718"/>
    </location>
</feature>